<evidence type="ECO:0000313" key="1">
    <source>
        <dbReference type="EMBL" id="ATW60767.1"/>
    </source>
</evidence>
<sequence length="155" mass="17138">MTNPPRILGLSAAPGTYPPGRHVQCSNGQTLVPIEYLHAARDRIAQLEAELRPNSPLRQQASVYHRVLRHPAIRRHLREGAGSWSDQILARIDALAAADRDGAQSASLVDHTDPEQLLRAAGVIEGLGMDRGVSRPENYWMSPSTLRRRAELAER</sequence>
<name>A0A2H4PEU1_9CAUD</name>
<evidence type="ECO:0000313" key="2">
    <source>
        <dbReference type="Proteomes" id="UP000241574"/>
    </source>
</evidence>
<dbReference type="EMBL" id="MG099941">
    <property type="protein sequence ID" value="ATW60767.1"/>
    <property type="molecule type" value="Genomic_DNA"/>
</dbReference>
<proteinExistence type="predicted"/>
<keyword evidence="2" id="KW-1185">Reference proteome</keyword>
<reference evidence="1 2" key="1">
    <citation type="submission" date="2017-10" db="EMBL/GenBank/DDBJ databases">
        <authorList>
            <person name="Bjanes L."/>
            <person name="Combs L."/>
            <person name="Graham A."/>
            <person name="Davis J.P."/>
            <person name="Huynh A."/>
            <person name="Julian D."/>
            <person name="Warner M.H."/>
            <person name="Garlena R.A."/>
            <person name="Russell D.A."/>
            <person name="Pope W.H."/>
            <person name="Jacobs-Sera D."/>
            <person name="Hendrix R.W."/>
            <person name="Hatfull G.F."/>
        </authorList>
    </citation>
    <scope>NUCLEOTIDE SEQUENCE [LARGE SCALE GENOMIC DNA]</scope>
</reference>
<accession>A0A2H4PEU1</accession>
<protein>
    <submittedName>
        <fullName evidence="1">Uncharacterized protein</fullName>
    </submittedName>
</protein>
<gene>
    <name evidence="1" type="ORF">SEA_BJANES7_53</name>
</gene>
<dbReference type="Proteomes" id="UP000241574">
    <property type="component" value="Segment"/>
</dbReference>
<organism evidence="1 2">
    <name type="scientific">Gordonia phage Bjanes7</name>
    <dbReference type="NCBI Taxonomy" id="2047832"/>
    <lineage>
        <taxon>Viruses</taxon>
        <taxon>Duplodnaviria</taxon>
        <taxon>Heunggongvirae</taxon>
        <taxon>Uroviricota</taxon>
        <taxon>Caudoviricetes</taxon>
        <taxon>Attisvirus</taxon>
        <taxon>Attisvirus bjanes7</taxon>
    </lineage>
</organism>